<feature type="transmembrane region" description="Helical" evidence="1">
    <location>
        <begin position="66"/>
        <end position="86"/>
    </location>
</feature>
<dbReference type="InterPro" id="IPR010718">
    <property type="entry name" value="DUF1294"/>
</dbReference>
<organism evidence="2 3">
    <name type="scientific">Cohnella kolymensis</name>
    <dbReference type="NCBI Taxonomy" id="1590652"/>
    <lineage>
        <taxon>Bacteria</taxon>
        <taxon>Bacillati</taxon>
        <taxon>Bacillota</taxon>
        <taxon>Bacilli</taxon>
        <taxon>Bacillales</taxon>
        <taxon>Paenibacillaceae</taxon>
        <taxon>Cohnella</taxon>
    </lineage>
</organism>
<comment type="caution">
    <text evidence="2">The sequence shown here is derived from an EMBL/GenBank/DDBJ whole genome shotgun (WGS) entry which is preliminary data.</text>
</comment>
<dbReference type="PIRSF" id="PIRSF002599">
    <property type="entry name" value="Cold_shock_A"/>
    <property type="match status" value="1"/>
</dbReference>
<evidence type="ECO:0000256" key="1">
    <source>
        <dbReference type="SAM" id="Phobius"/>
    </source>
</evidence>
<reference evidence="2 3" key="1">
    <citation type="submission" date="2014-12" db="EMBL/GenBank/DDBJ databases">
        <title>Draft genome sequence of Cohnella kolymensis strain B-2846.</title>
        <authorList>
            <person name="Karlyshev A.V."/>
            <person name="Kudryashova E.B."/>
        </authorList>
    </citation>
    <scope>NUCLEOTIDE SEQUENCE [LARGE SCALE GENOMIC DNA]</scope>
    <source>
        <strain evidence="2 3">VKM B-2846</strain>
    </source>
</reference>
<keyword evidence="1" id="KW-0812">Transmembrane</keyword>
<keyword evidence="1" id="KW-0472">Membrane</keyword>
<gene>
    <name evidence="2" type="ORF">SD71_05630</name>
</gene>
<dbReference type="InterPro" id="IPR012156">
    <property type="entry name" value="Cold_shock_CspA"/>
</dbReference>
<dbReference type="Pfam" id="PF06961">
    <property type="entry name" value="DUF1294"/>
    <property type="match status" value="1"/>
</dbReference>
<evidence type="ECO:0008006" key="4">
    <source>
        <dbReference type="Google" id="ProtNLM"/>
    </source>
</evidence>
<evidence type="ECO:0000313" key="3">
    <source>
        <dbReference type="Proteomes" id="UP000054526"/>
    </source>
</evidence>
<evidence type="ECO:0000313" key="2">
    <source>
        <dbReference type="EMBL" id="KIL36875.1"/>
    </source>
</evidence>
<dbReference type="Proteomes" id="UP000054526">
    <property type="component" value="Unassembled WGS sequence"/>
</dbReference>
<protein>
    <recommendedName>
        <fullName evidence="4">DUF1294 domain-containing protein</fullName>
    </recommendedName>
</protein>
<dbReference type="EMBL" id="JXAL01000004">
    <property type="protein sequence ID" value="KIL36875.1"/>
    <property type="molecule type" value="Genomic_DNA"/>
</dbReference>
<feature type="transmembrane region" description="Helical" evidence="1">
    <location>
        <begin position="36"/>
        <end position="54"/>
    </location>
</feature>
<dbReference type="RefSeq" id="WP_041060778.1">
    <property type="nucleotide sequence ID" value="NZ_JXAL01000004.1"/>
</dbReference>
<keyword evidence="1" id="KW-1133">Transmembrane helix</keyword>
<name>A0ABR5A7D1_9BACL</name>
<proteinExistence type="predicted"/>
<accession>A0ABR5A7D1</accession>
<sequence length="88" mass="10074">MRFYIGYAVVINAIAMFMMAHDKSQARKGGRRVRERTLFILSVIGGAIGTLLGMRIWRHKTKHRSFVIGIPLILVLQCICLYWLLIAV</sequence>
<feature type="transmembrane region" description="Helical" evidence="1">
    <location>
        <begin position="5"/>
        <end position="21"/>
    </location>
</feature>
<keyword evidence="3" id="KW-1185">Reference proteome</keyword>